<reference evidence="1 2" key="1">
    <citation type="submission" date="2017-02" db="EMBL/GenBank/DDBJ databases">
        <title>Acinetobacter sp. ANC 4945, whole genome shotgun sequencing project.</title>
        <authorList>
            <person name="Radolfova-Krizova L."/>
            <person name="Al Atrouni A."/>
            <person name="Nemec A."/>
        </authorList>
    </citation>
    <scope>NUCLEOTIDE SEQUENCE [LARGE SCALE GENOMIC DNA]</scope>
    <source>
        <strain evidence="1 2">ANC 4945</strain>
    </source>
</reference>
<dbReference type="EMBL" id="MVKX01000013">
    <property type="protein sequence ID" value="OOV79660.1"/>
    <property type="molecule type" value="Genomic_DNA"/>
</dbReference>
<proteinExistence type="predicted"/>
<keyword evidence="2" id="KW-1185">Reference proteome</keyword>
<comment type="caution">
    <text evidence="1">The sequence shown here is derived from an EMBL/GenBank/DDBJ whole genome shotgun (WGS) entry which is preliminary data.</text>
</comment>
<accession>A0A1T1GQ47</accession>
<gene>
    <name evidence="1" type="ORF">B1202_16035</name>
</gene>
<protein>
    <submittedName>
        <fullName evidence="1">Uncharacterized protein</fullName>
    </submittedName>
</protein>
<evidence type="ECO:0000313" key="1">
    <source>
        <dbReference type="EMBL" id="OOV79660.1"/>
    </source>
</evidence>
<dbReference type="Proteomes" id="UP000191160">
    <property type="component" value="Unassembled WGS sequence"/>
</dbReference>
<name>A0A1T1GQ47_9GAMM</name>
<sequence length="123" mass="14256">MLDQNVLELETQNTNSRNLESVLTLSNVKSVVKAEKSSSTIDKKQKIYSENDSKKFESILIRFKEKMNEKNMTRNQLLTQHKNTLLELFELGATVEEVLLFLEENNFSGLTAENLREFSKKLK</sequence>
<dbReference type="AlphaFoldDB" id="A0A1T1GQ47"/>
<organism evidence="1 2">
    <name type="scientific">Acinetobacter amyesii</name>
    <dbReference type="NCBI Taxonomy" id="2942470"/>
    <lineage>
        <taxon>Bacteria</taxon>
        <taxon>Pseudomonadati</taxon>
        <taxon>Pseudomonadota</taxon>
        <taxon>Gammaproteobacteria</taxon>
        <taxon>Moraxellales</taxon>
        <taxon>Moraxellaceae</taxon>
        <taxon>Acinetobacter</taxon>
    </lineage>
</organism>
<dbReference type="RefSeq" id="WP_078191596.1">
    <property type="nucleotide sequence ID" value="NZ_JAMCOZ010000011.1"/>
</dbReference>
<evidence type="ECO:0000313" key="2">
    <source>
        <dbReference type="Proteomes" id="UP000191160"/>
    </source>
</evidence>